<dbReference type="InterPro" id="IPR041519">
    <property type="entry name" value="HEPN_RiboL-PSP"/>
</dbReference>
<dbReference type="RefSeq" id="WP_259858723.1">
    <property type="nucleotide sequence ID" value="NZ_BAAAST010000028.1"/>
</dbReference>
<evidence type="ECO:0000313" key="2">
    <source>
        <dbReference type="EMBL" id="UWP80960.1"/>
    </source>
</evidence>
<evidence type="ECO:0000259" key="1">
    <source>
        <dbReference type="Pfam" id="PF18735"/>
    </source>
</evidence>
<feature type="domain" description="RiboL-PSP-HEPN" evidence="1">
    <location>
        <begin position="63"/>
        <end position="244"/>
    </location>
</feature>
<keyword evidence="3" id="KW-1185">Reference proteome</keyword>
<evidence type="ECO:0000313" key="3">
    <source>
        <dbReference type="Proteomes" id="UP001059617"/>
    </source>
</evidence>
<dbReference type="EMBL" id="CP073720">
    <property type="protein sequence ID" value="UWP80960.1"/>
    <property type="molecule type" value="Genomic_DNA"/>
</dbReference>
<reference evidence="2" key="2">
    <citation type="submission" date="2022-09" db="EMBL/GenBank/DDBJ databases">
        <title>Biosynthetic gene clusters of Dactylosporangioum fulvum.</title>
        <authorList>
            <person name="Caradec T."/>
        </authorList>
    </citation>
    <scope>NUCLEOTIDE SEQUENCE</scope>
    <source>
        <strain evidence="2">NRRL B-16292</strain>
    </source>
</reference>
<dbReference type="Pfam" id="PF18735">
    <property type="entry name" value="HEPN_RiboL-PSP"/>
    <property type="match status" value="1"/>
</dbReference>
<sequence length="403" mass="44771">MKPAFLEFERLTEDLSRLLARGDAEEKLLSIKLDDIQSVEIRDSLTRFRQSAEPFAVKMSQYAMQLVLLYGAFERLIEGVLSGVVATLNEVISSTSDLPEKVRENHRRKSLDALRDEVWLARRKDPLLPVRLIENLHSCESGAGNYRLNALAYTRHGGNFRRKSIDELFRDIGIDDFLKLVVESREFGEYLAALGHDSTLLGKDLGAIDDLAERRNDIAHGSSMELLTRDEIRSYIVFFNAFGRAAYAVLRRHLARFLVQHHGNRFQGQATVHYKRVLIIELGDLPEGTLIQVGDPVAVDVSKPSGYELGRIETIRTESGDVQSIRSHQGSQVALGTNCDIPTLRHFFFINRDCPAGWLADSNASQGTPGGGMKFNNMAGIAISAGLVAFGSILGRNDGSDGK</sequence>
<proteinExistence type="predicted"/>
<reference evidence="2" key="1">
    <citation type="submission" date="2021-04" db="EMBL/GenBank/DDBJ databases">
        <authorList>
            <person name="Hartkoorn R.C."/>
            <person name="Beaudoing E."/>
            <person name="Hot D."/>
        </authorList>
    </citation>
    <scope>NUCLEOTIDE SEQUENCE</scope>
    <source>
        <strain evidence="2">NRRL B-16292</strain>
    </source>
</reference>
<accession>A0ABY5VUW6</accession>
<gene>
    <name evidence="2" type="ORF">Dfulv_38430</name>
</gene>
<protein>
    <submittedName>
        <fullName evidence="2">MAE_28990/MAE_18760 family HEPN-like nuclease</fullName>
    </submittedName>
</protein>
<dbReference type="Proteomes" id="UP001059617">
    <property type="component" value="Chromosome"/>
</dbReference>
<name>A0ABY5VUW6_9ACTN</name>
<organism evidence="2 3">
    <name type="scientific">Dactylosporangium fulvum</name>
    <dbReference type="NCBI Taxonomy" id="53359"/>
    <lineage>
        <taxon>Bacteria</taxon>
        <taxon>Bacillati</taxon>
        <taxon>Actinomycetota</taxon>
        <taxon>Actinomycetes</taxon>
        <taxon>Micromonosporales</taxon>
        <taxon>Micromonosporaceae</taxon>
        <taxon>Dactylosporangium</taxon>
    </lineage>
</organism>